<comment type="caution">
    <text evidence="1">The sequence shown here is derived from an EMBL/GenBank/DDBJ whole genome shotgun (WGS) entry which is preliminary data.</text>
</comment>
<sequence>MRKILASLLVLLPGMVFALGGGNEQPTPKMNFYGIDFTLVKTFGVKEDVGKTALAFEAINKLIVTETKKYQYGNFFRKYIRQIAQTTELGRIESLGFDNVNIDEAIYRARVMDEASMPTYNKAFKIDDADLARLIKSFNTGSDSGYGVVYVAELLNKEDGIGNYIAVFFDVRTKKIIFADRVSGKAGGFGLRNYWAAPLEKIFKL</sequence>
<reference evidence="1" key="1">
    <citation type="submission" date="2019-08" db="EMBL/GenBank/DDBJ databases">
        <authorList>
            <person name="Kucharzyk K."/>
            <person name="Murdoch R.W."/>
            <person name="Higgins S."/>
            <person name="Loffler F."/>
        </authorList>
    </citation>
    <scope>NUCLEOTIDE SEQUENCE</scope>
</reference>
<proteinExistence type="predicted"/>
<organism evidence="1">
    <name type="scientific">bioreactor metagenome</name>
    <dbReference type="NCBI Taxonomy" id="1076179"/>
    <lineage>
        <taxon>unclassified sequences</taxon>
        <taxon>metagenomes</taxon>
        <taxon>ecological metagenomes</taxon>
    </lineage>
</organism>
<name>A0A644W2X0_9ZZZZ</name>
<evidence type="ECO:0000313" key="1">
    <source>
        <dbReference type="EMBL" id="MPL98079.1"/>
    </source>
</evidence>
<protein>
    <submittedName>
        <fullName evidence="1">Uncharacterized protein</fullName>
    </submittedName>
</protein>
<gene>
    <name evidence="1" type="ORF">SDC9_44277</name>
</gene>
<dbReference type="AlphaFoldDB" id="A0A644W2X0"/>
<dbReference type="EMBL" id="VSSQ01000589">
    <property type="protein sequence ID" value="MPL98079.1"/>
    <property type="molecule type" value="Genomic_DNA"/>
</dbReference>
<accession>A0A644W2X0</accession>